<gene>
    <name evidence="1" type="ORF">CLOSTMETH_02267</name>
</gene>
<dbReference type="Proteomes" id="UP000003340">
    <property type="component" value="Unassembled WGS sequence"/>
</dbReference>
<sequence>MCSPPQCNGLLSFLMGCSQCLNMSWFKNAKDDPGLRIIALTSN</sequence>
<proteinExistence type="predicted"/>
<dbReference type="HOGENOM" id="CLU_3231834_0_0_9"/>
<comment type="caution">
    <text evidence="1">The sequence shown here is derived from an EMBL/GenBank/DDBJ whole genome shotgun (WGS) entry which is preliminary data.</text>
</comment>
<evidence type="ECO:0000313" key="1">
    <source>
        <dbReference type="EMBL" id="EEG30106.1"/>
    </source>
</evidence>
<reference evidence="1 2" key="1">
    <citation type="submission" date="2009-01" db="EMBL/GenBank/DDBJ databases">
        <authorList>
            <person name="Fulton L."/>
            <person name="Clifton S."/>
            <person name="Fulton B."/>
            <person name="Xu J."/>
            <person name="Minx P."/>
            <person name="Pepin K.H."/>
            <person name="Johnson M."/>
            <person name="Bhonagiri V."/>
            <person name="Nash W.E."/>
            <person name="Mardis E.R."/>
            <person name="Wilson R.K."/>
        </authorList>
    </citation>
    <scope>NUCLEOTIDE SEQUENCE [LARGE SCALE GENOMIC DNA]</scope>
    <source>
        <strain evidence="1 2">DSM 5476</strain>
    </source>
</reference>
<organism evidence="1 2">
    <name type="scientific">[Clostridium] methylpentosum DSM 5476</name>
    <dbReference type="NCBI Taxonomy" id="537013"/>
    <lineage>
        <taxon>Bacteria</taxon>
        <taxon>Bacillati</taxon>
        <taxon>Bacillota</taxon>
        <taxon>Clostridia</taxon>
        <taxon>Eubacteriales</taxon>
        <taxon>Oscillospiraceae</taxon>
        <taxon>Oscillospiraceae incertae sedis</taxon>
    </lineage>
</organism>
<reference evidence="1 2" key="2">
    <citation type="submission" date="2009-02" db="EMBL/GenBank/DDBJ databases">
        <title>Draft genome sequence of Clostridium methylpentosum (DSM 5476).</title>
        <authorList>
            <person name="Sudarsanam P."/>
            <person name="Ley R."/>
            <person name="Guruge J."/>
            <person name="Turnbaugh P.J."/>
            <person name="Mahowald M."/>
            <person name="Liep D."/>
            <person name="Gordon J."/>
        </authorList>
    </citation>
    <scope>NUCLEOTIDE SEQUENCE [LARGE SCALE GENOMIC DNA]</scope>
    <source>
        <strain evidence="1 2">DSM 5476</strain>
    </source>
</reference>
<keyword evidence="2" id="KW-1185">Reference proteome</keyword>
<evidence type="ECO:0000313" key="2">
    <source>
        <dbReference type="Proteomes" id="UP000003340"/>
    </source>
</evidence>
<name>C0EEI1_9FIRM</name>
<dbReference type="EMBL" id="ACEC01000073">
    <property type="protein sequence ID" value="EEG30106.1"/>
    <property type="molecule type" value="Genomic_DNA"/>
</dbReference>
<protein>
    <submittedName>
        <fullName evidence="1">Uncharacterized protein</fullName>
    </submittedName>
</protein>
<dbReference type="AlphaFoldDB" id="C0EEI1"/>
<accession>C0EEI1</accession>